<organism evidence="2 3">
    <name type="scientific">Oceanicella actignis</name>
    <dbReference type="NCBI Taxonomy" id="1189325"/>
    <lineage>
        <taxon>Bacteria</taxon>
        <taxon>Pseudomonadati</taxon>
        <taxon>Pseudomonadota</taxon>
        <taxon>Alphaproteobacteria</taxon>
        <taxon>Rhodobacterales</taxon>
        <taxon>Paracoccaceae</taxon>
        <taxon>Oceanicella</taxon>
    </lineage>
</organism>
<dbReference type="AlphaFoldDB" id="A0A1M7SST5"/>
<dbReference type="OrthoDB" id="37622at2"/>
<accession>A0A1M7SST5</accession>
<dbReference type="GO" id="GO:0010038">
    <property type="term" value="P:response to metal ion"/>
    <property type="evidence" value="ECO:0007669"/>
    <property type="project" value="InterPro"/>
</dbReference>
<dbReference type="Gene3D" id="3.30.70.120">
    <property type="match status" value="1"/>
</dbReference>
<evidence type="ECO:0000256" key="1">
    <source>
        <dbReference type="ARBA" id="ARBA00010169"/>
    </source>
</evidence>
<sequence length="106" mass="11786">MIVLVETTASSRDEAERIARLCVERGLAACANIDEVRSIYRWQGEMQEETEFRILLKTARESLDALSALIRTNHSYEEPAILALEVCGGSPSFLAWVKENSRGEGG</sequence>
<protein>
    <submittedName>
        <fullName evidence="2">Divalent cation tolerance protein</fullName>
    </submittedName>
</protein>
<dbReference type="Proteomes" id="UP000184066">
    <property type="component" value="Unassembled WGS sequence"/>
</dbReference>
<dbReference type="PANTHER" id="PTHR23419:SF8">
    <property type="entry name" value="FI09726P"/>
    <property type="match status" value="1"/>
</dbReference>
<dbReference type="InterPro" id="IPR011322">
    <property type="entry name" value="N-reg_PII-like_a/b"/>
</dbReference>
<dbReference type="InterPro" id="IPR004323">
    <property type="entry name" value="Ion_tolerance_CutA"/>
</dbReference>
<dbReference type="InterPro" id="IPR015867">
    <property type="entry name" value="N-reg_PII/ATP_PRibTrfase_C"/>
</dbReference>
<dbReference type="RefSeq" id="WP_072746761.1">
    <property type="nucleotide sequence ID" value="NZ_FOHL01000001.1"/>
</dbReference>
<dbReference type="PANTHER" id="PTHR23419">
    <property type="entry name" value="DIVALENT CATION TOLERANCE CUTA-RELATED"/>
    <property type="match status" value="1"/>
</dbReference>
<dbReference type="GO" id="GO:0005507">
    <property type="term" value="F:copper ion binding"/>
    <property type="evidence" value="ECO:0007669"/>
    <property type="project" value="TreeGrafter"/>
</dbReference>
<dbReference type="STRING" id="1189325.SAMN04488119_101180"/>
<keyword evidence="3" id="KW-1185">Reference proteome</keyword>
<evidence type="ECO:0000313" key="2">
    <source>
        <dbReference type="EMBL" id="SHN61549.1"/>
    </source>
</evidence>
<dbReference type="EMBL" id="FRDL01000003">
    <property type="protein sequence ID" value="SHN61549.1"/>
    <property type="molecule type" value="Genomic_DNA"/>
</dbReference>
<dbReference type="SUPFAM" id="SSF54913">
    <property type="entry name" value="GlnB-like"/>
    <property type="match status" value="1"/>
</dbReference>
<proteinExistence type="inferred from homology"/>
<reference evidence="2 3" key="1">
    <citation type="submission" date="2016-12" db="EMBL/GenBank/DDBJ databases">
        <authorList>
            <person name="Song W.-J."/>
            <person name="Kurnit D.M."/>
        </authorList>
    </citation>
    <scope>NUCLEOTIDE SEQUENCE [LARGE SCALE GENOMIC DNA]</scope>
    <source>
        <strain evidence="2 3">CGMCC 1.10808</strain>
    </source>
</reference>
<comment type="similarity">
    <text evidence="1">Belongs to the CutA family.</text>
</comment>
<name>A0A1M7SST5_9RHOB</name>
<evidence type="ECO:0000313" key="3">
    <source>
        <dbReference type="Proteomes" id="UP000184066"/>
    </source>
</evidence>
<gene>
    <name evidence="2" type="ORF">SAMN05216200_103181</name>
</gene>
<dbReference type="Pfam" id="PF03091">
    <property type="entry name" value="CutA1"/>
    <property type="match status" value="1"/>
</dbReference>